<evidence type="ECO:0000313" key="3">
    <source>
        <dbReference type="Proteomes" id="UP000248857"/>
    </source>
</evidence>
<protein>
    <recommendedName>
        <fullName evidence="4">Biotin carboxylase</fullName>
    </recommendedName>
</protein>
<accession>A0A2W1JKZ9</accession>
<evidence type="ECO:0000256" key="1">
    <source>
        <dbReference type="SAM" id="SignalP"/>
    </source>
</evidence>
<dbReference type="RefSeq" id="WP_110987468.1">
    <property type="nucleotide sequence ID" value="NZ_CAWNWM010000012.1"/>
</dbReference>
<feature type="signal peptide" evidence="1">
    <location>
        <begin position="1"/>
        <end position="34"/>
    </location>
</feature>
<evidence type="ECO:0000313" key="2">
    <source>
        <dbReference type="EMBL" id="PZD72125.1"/>
    </source>
</evidence>
<sequence>MRLNITLLWRSLLSSMLALFLLCVSGFTSPDAQAVTQIKLTDLSADLCPDKVGEGTVTSGGPTLRLANCFLITGTTKNPSNSPVVDADVFGRIYDTNNNPVMENRTRLGSINEVDPGVGTFELRISVPEGLKPPLQLEQFKASGFAAKVR</sequence>
<dbReference type="EMBL" id="PQWO01000012">
    <property type="protein sequence ID" value="PZD72125.1"/>
    <property type="molecule type" value="Genomic_DNA"/>
</dbReference>
<dbReference type="OrthoDB" id="572162at2"/>
<dbReference type="Proteomes" id="UP000248857">
    <property type="component" value="Unassembled WGS sequence"/>
</dbReference>
<organism evidence="2 3">
    <name type="scientific">Acaryochloris thomasi RCC1774</name>
    <dbReference type="NCBI Taxonomy" id="1764569"/>
    <lineage>
        <taxon>Bacteria</taxon>
        <taxon>Bacillati</taxon>
        <taxon>Cyanobacteriota</taxon>
        <taxon>Cyanophyceae</taxon>
        <taxon>Acaryochloridales</taxon>
        <taxon>Acaryochloridaceae</taxon>
        <taxon>Acaryochloris</taxon>
        <taxon>Acaryochloris thomasi</taxon>
    </lineage>
</organism>
<evidence type="ECO:0008006" key="4">
    <source>
        <dbReference type="Google" id="ProtNLM"/>
    </source>
</evidence>
<proteinExistence type="predicted"/>
<comment type="caution">
    <text evidence="2">The sequence shown here is derived from an EMBL/GenBank/DDBJ whole genome shotgun (WGS) entry which is preliminary data.</text>
</comment>
<keyword evidence="1" id="KW-0732">Signal</keyword>
<name>A0A2W1JKZ9_9CYAN</name>
<reference evidence="2 3" key="1">
    <citation type="journal article" date="2018" name="Sci. Rep.">
        <title>A novel species of the marine cyanobacterium Acaryochloris with a unique pigment content and lifestyle.</title>
        <authorList>
            <person name="Partensky F."/>
            <person name="Six C."/>
            <person name="Ratin M."/>
            <person name="Garczarek L."/>
            <person name="Vaulot D."/>
            <person name="Probert I."/>
            <person name="Calteau A."/>
            <person name="Gourvil P."/>
            <person name="Marie D."/>
            <person name="Grebert T."/>
            <person name="Bouchier C."/>
            <person name="Le Panse S."/>
            <person name="Gachenot M."/>
            <person name="Rodriguez F."/>
            <person name="Garrido J.L."/>
        </authorList>
    </citation>
    <scope>NUCLEOTIDE SEQUENCE [LARGE SCALE GENOMIC DNA]</scope>
    <source>
        <strain evidence="2 3">RCC1774</strain>
    </source>
</reference>
<keyword evidence="3" id="KW-1185">Reference proteome</keyword>
<gene>
    <name evidence="2" type="ORF">C1752_04067</name>
</gene>
<feature type="chain" id="PRO_5016065731" description="Biotin carboxylase" evidence="1">
    <location>
        <begin position="35"/>
        <end position="150"/>
    </location>
</feature>
<dbReference type="AlphaFoldDB" id="A0A2W1JKZ9"/>